<organism evidence="1">
    <name type="scientific">Trypanosoma congolense (strain IL3000)</name>
    <dbReference type="NCBI Taxonomy" id="1068625"/>
    <lineage>
        <taxon>Eukaryota</taxon>
        <taxon>Discoba</taxon>
        <taxon>Euglenozoa</taxon>
        <taxon>Kinetoplastea</taxon>
        <taxon>Metakinetoplastina</taxon>
        <taxon>Trypanosomatida</taxon>
        <taxon>Trypanosomatidae</taxon>
        <taxon>Trypanosoma</taxon>
        <taxon>Nannomonas</taxon>
    </lineage>
</organism>
<feature type="non-terminal residue" evidence="1">
    <location>
        <position position="286"/>
    </location>
</feature>
<reference evidence="1" key="1">
    <citation type="journal article" date="2012" name="Proc. Natl. Acad. Sci. U.S.A.">
        <title>Antigenic diversity is generated by distinct evolutionary mechanisms in African trypanosome species.</title>
        <authorList>
            <person name="Jackson A.P."/>
            <person name="Berry A."/>
            <person name="Aslett M."/>
            <person name="Allison H.C."/>
            <person name="Burton P."/>
            <person name="Vavrova-Anderson J."/>
            <person name="Brown R."/>
            <person name="Browne H."/>
            <person name="Corton N."/>
            <person name="Hauser H."/>
            <person name="Gamble J."/>
            <person name="Gilderthorp R."/>
            <person name="Marcello L."/>
            <person name="McQuillan J."/>
            <person name="Otto T.D."/>
            <person name="Quail M.A."/>
            <person name="Sanders M.J."/>
            <person name="van Tonder A."/>
            <person name="Ginger M.L."/>
            <person name="Field M.C."/>
            <person name="Barry J.D."/>
            <person name="Hertz-Fowler C."/>
            <person name="Berriman M."/>
        </authorList>
    </citation>
    <scope>NUCLEOTIDE SEQUENCE</scope>
    <source>
        <strain evidence="1">IL3000</strain>
    </source>
</reference>
<evidence type="ECO:0000313" key="1">
    <source>
        <dbReference type="EMBL" id="CCC89874.1"/>
    </source>
</evidence>
<dbReference type="VEuPathDB" id="TriTrypDB:TcIL3000_3_3080"/>
<name>G0UKG9_TRYCI</name>
<sequence length="286" mass="31048">MPIVSTIAGTTLRAGWKSGALADGLCEEYRCPCCSLRQKWARAAVARDVTPRRESIATEVCGRPGRVNNEGNGIPHASVVRRAPFRSLNGRAYAVPLSMLEEFDAIYSHVQRADRPPSRDDPLFSSLNSPGILWHHDPYSMKMINRTPSSSENQLSVVEEDEESGKLGKEGMSGGGLLFTTPQQPLSGMNILEAPHRNSKGSCGTFREERSTPFEAAAPMLQPSTRPMPSANGHCVFVRTIVPRSPQSQVVRGQQPLKNLLKTSPSNPLSVQGLTAPALGQVLQQP</sequence>
<dbReference type="EMBL" id="HE575316">
    <property type="protein sequence ID" value="CCC89874.1"/>
    <property type="molecule type" value="Genomic_DNA"/>
</dbReference>
<protein>
    <submittedName>
        <fullName evidence="1">Uncharacterized protein TCIL3000_3_3080</fullName>
    </submittedName>
</protein>
<proteinExistence type="predicted"/>
<dbReference type="AlphaFoldDB" id="G0UKG9"/>
<accession>G0UKG9</accession>
<gene>
    <name evidence="1" type="ORF">TCIL3000_3_3080</name>
</gene>